<dbReference type="GO" id="GO:0006896">
    <property type="term" value="P:Golgi to vacuole transport"/>
    <property type="evidence" value="ECO:0007669"/>
    <property type="project" value="TreeGrafter"/>
</dbReference>
<dbReference type="GO" id="GO:0019905">
    <property type="term" value="F:syntaxin binding"/>
    <property type="evidence" value="ECO:0007669"/>
    <property type="project" value="TreeGrafter"/>
</dbReference>
<keyword evidence="5" id="KW-0333">Golgi apparatus</keyword>
<evidence type="ECO:0000259" key="7">
    <source>
        <dbReference type="Pfam" id="PF04129"/>
    </source>
</evidence>
<dbReference type="EMBL" id="BDQF01000013">
    <property type="protein sequence ID" value="GAW82325.1"/>
    <property type="molecule type" value="Genomic_DNA"/>
</dbReference>
<dbReference type="Proteomes" id="UP000195521">
    <property type="component" value="Unassembled WGS sequence"/>
</dbReference>
<name>A0A1Y1JLH8_PLAGO</name>
<dbReference type="PANTHER" id="PTHR14190">
    <property type="entry name" value="SUPPRESSOR OF ACTIN MUTATIONS 2/VACUOLAR PROTEIN SORTING 52"/>
    <property type="match status" value="1"/>
</dbReference>
<dbReference type="PANTHER" id="PTHR14190:SF7">
    <property type="entry name" value="VACUOLAR PROTEIN SORTING-ASSOCIATED PROTEIN 52 HOMOLOG"/>
    <property type="match status" value="1"/>
</dbReference>
<keyword evidence="3" id="KW-0813">Transport</keyword>
<dbReference type="Pfam" id="PF20655">
    <property type="entry name" value="Vps52_C"/>
    <property type="match status" value="1"/>
</dbReference>
<dbReference type="InterPro" id="IPR007258">
    <property type="entry name" value="Vps52"/>
</dbReference>
<keyword evidence="10" id="KW-1185">Reference proteome</keyword>
<feature type="compositionally biased region" description="Basic and acidic residues" evidence="6">
    <location>
        <begin position="983"/>
        <end position="996"/>
    </location>
</feature>
<reference evidence="10" key="1">
    <citation type="submission" date="2017-04" db="EMBL/GenBank/DDBJ databases">
        <title>Plasmodium gonderi genome.</title>
        <authorList>
            <person name="Arisue N."/>
            <person name="Honma H."/>
            <person name="Kawai S."/>
            <person name="Tougan T."/>
            <person name="Tanabe K."/>
            <person name="Horii T."/>
        </authorList>
    </citation>
    <scope>NUCLEOTIDE SEQUENCE [LARGE SCALE GENOMIC DNA]</scope>
    <source>
        <strain evidence="10">ATCC 30045</strain>
    </source>
</reference>
<evidence type="ECO:0000256" key="2">
    <source>
        <dbReference type="ARBA" id="ARBA00008180"/>
    </source>
</evidence>
<evidence type="ECO:0000256" key="1">
    <source>
        <dbReference type="ARBA" id="ARBA00004601"/>
    </source>
</evidence>
<dbReference type="AlphaFoldDB" id="A0A1Y1JLH8"/>
<evidence type="ECO:0000313" key="9">
    <source>
        <dbReference type="EMBL" id="GAW82325.1"/>
    </source>
</evidence>
<dbReference type="Pfam" id="PF04129">
    <property type="entry name" value="Vps52_CC"/>
    <property type="match status" value="1"/>
</dbReference>
<evidence type="ECO:0000256" key="4">
    <source>
        <dbReference type="ARBA" id="ARBA00022927"/>
    </source>
</evidence>
<dbReference type="GeneID" id="39749062"/>
<keyword evidence="4" id="KW-0653">Protein transport</keyword>
<feature type="domain" description="Vps52 C-terminal" evidence="8">
    <location>
        <begin position="492"/>
        <end position="616"/>
    </location>
</feature>
<dbReference type="OMA" id="LINNYYH"/>
<evidence type="ECO:0000256" key="5">
    <source>
        <dbReference type="ARBA" id="ARBA00023034"/>
    </source>
</evidence>
<feature type="region of interest" description="Disordered" evidence="6">
    <location>
        <begin position="908"/>
        <end position="928"/>
    </location>
</feature>
<dbReference type="GO" id="GO:0042147">
    <property type="term" value="P:retrograde transport, endosome to Golgi"/>
    <property type="evidence" value="ECO:0007669"/>
    <property type="project" value="TreeGrafter"/>
</dbReference>
<evidence type="ECO:0000259" key="8">
    <source>
        <dbReference type="Pfam" id="PF20655"/>
    </source>
</evidence>
<dbReference type="GO" id="GO:0015031">
    <property type="term" value="P:protein transport"/>
    <property type="evidence" value="ECO:0007669"/>
    <property type="project" value="UniProtKB-KW"/>
</dbReference>
<feature type="domain" description="Vps52 coiled-coil" evidence="7">
    <location>
        <begin position="122"/>
        <end position="285"/>
    </location>
</feature>
<dbReference type="GO" id="GO:0005829">
    <property type="term" value="C:cytosol"/>
    <property type="evidence" value="ECO:0007669"/>
    <property type="project" value="GOC"/>
</dbReference>
<gene>
    <name evidence="9" type="ORF">PGO_123230</name>
</gene>
<feature type="region of interest" description="Disordered" evidence="6">
    <location>
        <begin position="983"/>
        <end position="1002"/>
    </location>
</feature>
<dbReference type="InterPro" id="IPR048319">
    <property type="entry name" value="Vps52_CC"/>
</dbReference>
<protein>
    <submittedName>
        <fullName evidence="9">Vacuolar protein sorting-associated protein 52</fullName>
    </submittedName>
</protein>
<dbReference type="InterPro" id="IPR048361">
    <property type="entry name" value="Vps52_C"/>
</dbReference>
<dbReference type="RefSeq" id="XP_028544914.1">
    <property type="nucleotide sequence ID" value="XM_028689113.1"/>
</dbReference>
<comment type="caution">
    <text evidence="9">The sequence shown here is derived from an EMBL/GenBank/DDBJ whole genome shotgun (WGS) entry which is preliminary data.</text>
</comment>
<organism evidence="9 10">
    <name type="scientific">Plasmodium gonderi</name>
    <dbReference type="NCBI Taxonomy" id="77519"/>
    <lineage>
        <taxon>Eukaryota</taxon>
        <taxon>Sar</taxon>
        <taxon>Alveolata</taxon>
        <taxon>Apicomplexa</taxon>
        <taxon>Aconoidasida</taxon>
        <taxon>Haemosporida</taxon>
        <taxon>Plasmodiidae</taxon>
        <taxon>Plasmodium</taxon>
        <taxon>Plasmodium (Plasmodium)</taxon>
    </lineage>
</organism>
<comment type="subcellular location">
    <subcellularLocation>
        <location evidence="1">Golgi apparatus</location>
        <location evidence="1">trans-Golgi network</location>
    </subcellularLocation>
</comment>
<comment type="similarity">
    <text evidence="2">Belongs to the VPS52 family.</text>
</comment>
<accession>A0A1Y1JLH8</accession>
<evidence type="ECO:0000256" key="3">
    <source>
        <dbReference type="ARBA" id="ARBA00022448"/>
    </source>
</evidence>
<feature type="region of interest" description="Disordered" evidence="6">
    <location>
        <begin position="713"/>
        <end position="734"/>
    </location>
</feature>
<dbReference type="OrthoDB" id="19482at2759"/>
<dbReference type="GO" id="GO:0000938">
    <property type="term" value="C:GARP complex"/>
    <property type="evidence" value="ECO:0007669"/>
    <property type="project" value="TreeGrafter"/>
</dbReference>
<evidence type="ECO:0000256" key="6">
    <source>
        <dbReference type="SAM" id="MobiDB-lite"/>
    </source>
</evidence>
<proteinExistence type="inferred from homology"/>
<evidence type="ECO:0000313" key="10">
    <source>
        <dbReference type="Proteomes" id="UP000195521"/>
    </source>
</evidence>
<dbReference type="GO" id="GO:0032456">
    <property type="term" value="P:endocytic recycling"/>
    <property type="evidence" value="ECO:0007669"/>
    <property type="project" value="TreeGrafter"/>
</dbReference>
<sequence length="1228" mass="143092">MQYDRVQILVDKFREDKYILKVYEKIYKLNKCKIYRNVKVADIEKRKRGEQKTCAGYNDTSIGESKRGYLNECKGTCQNEQGEKKANGEETRLQDVIEIVNRMLYYYTNETLRQFSENDKELIDIYNKIDKCSNLCEDVDKVLNMHKNKIKDISSDINNIQILTENMSDKLNNRKLTLELLNTYIKIILVTPQLIYDICNSEINDNFVKSVHILSKKLENCKHCLYDSYPSIKCSYIELEKLKTKAIDRIYMFFLHKFHDIRNKKINIHFIQQNLIKFHQLNLFLYNNSFHVYTYLIKEYIAIMNRTYYNLFKNYMNSLDAKKVEFSSEKTVGSGSTYTNYTGLQMDEPSSTNEIATAANDTLTITNVIPSSTNVILSTTNVIPSTINVIPSTTNVIPRITNDIANTTNDSLVSSLNANLSLQSATNKMMNMLGFGTKGNSTQNKKESIFTLNNRINILSDLPYYTDISASFELPISLQGEGEKHTQESLPIIFTTDTSPHFFEDIYKSINKLLIDTGTTEYTFLSTFFKNYENHDFLFLCIYSKTISLNFDFIYYYLNETFDFISLFCIYIINMNNAYIVNMRKIYPLYEFINRIQNLIWNRIQYIIIENIKSLTHKYRIVNHMNNIPVNPNGAKKTIYDFFYIHQNSYINTSNINNSINTAGNYSHSVSSVNCTPSSNVRLIDKGEGEKGEKKEKVEMVENGEIGENIKIGENGEMGENGEIGENREMGKNGEIGENIKMGKKKINVGKTLQRDALQESTSQIIKRNQTDTTFPHFSTEYKKMNNNYSHSQNLIKTQVHPIVKRFSDFYCSLVLLTKLSFHFEKKHREEKICSDIVITGERENVPKNYDCSGEMEKKENANQLNYVKDDKNISNKGEISKSISATTTDSISQDNLKKTKDSMKMVKPYDHSDGNNNHRDNRNLADSKNNDMMTICEKNEFNDQVKLNNDNVRENLKEESEETKVIGGHSNRPYNIMQVGERTNEEEARGSKVEKDETEITSNGKKNTITHAKESDMINTKYKQVNNLIIKLEENLIENLHNYAREFVLARDQFQFLINNYCHLIDVMKRYKIDEEKIERFDKLLKKEINSYIEYQLNEYITDLILFVHKHEEIYDNLSEDDGYDLSNFIQHVDVKLMESIAIQFTKTWKNLLKNIKQEVIRSFTNLDNSLRILKMLNTQILLYFTRFHQLIKNIFVNSQPPPYIQKLPSVDIVLIQIKKDFKNVDS</sequence>